<dbReference type="Proteomes" id="UP001139150">
    <property type="component" value="Unassembled WGS sequence"/>
</dbReference>
<proteinExistence type="inferred from homology"/>
<gene>
    <name evidence="5" type="ORF">MF646_05815</name>
</gene>
<dbReference type="EMBL" id="JAKRYL010000004">
    <property type="protein sequence ID" value="MCL7746639.1"/>
    <property type="molecule type" value="Genomic_DNA"/>
</dbReference>
<dbReference type="GO" id="GO:0030246">
    <property type="term" value="F:carbohydrate binding"/>
    <property type="evidence" value="ECO:0007669"/>
    <property type="project" value="UniProtKB-ARBA"/>
</dbReference>
<evidence type="ECO:0000313" key="6">
    <source>
        <dbReference type="Proteomes" id="UP001139150"/>
    </source>
</evidence>
<dbReference type="SUPFAM" id="SSF53822">
    <property type="entry name" value="Periplasmic binding protein-like I"/>
    <property type="match status" value="1"/>
</dbReference>
<dbReference type="InterPro" id="IPR028082">
    <property type="entry name" value="Peripla_BP_I"/>
</dbReference>
<dbReference type="RefSeq" id="WP_250095551.1">
    <property type="nucleotide sequence ID" value="NZ_JAKRYL010000004.1"/>
</dbReference>
<dbReference type="PANTHER" id="PTHR46847">
    <property type="entry name" value="D-ALLOSE-BINDING PERIPLASMIC PROTEIN-RELATED"/>
    <property type="match status" value="1"/>
</dbReference>
<comment type="caution">
    <text evidence="5">The sequence shown here is derived from an EMBL/GenBank/DDBJ whole genome shotgun (WGS) entry which is preliminary data.</text>
</comment>
<dbReference type="AlphaFoldDB" id="A0A9X2CRN4"/>
<name>A0A9X2CRN4_9BACI</name>
<evidence type="ECO:0000259" key="4">
    <source>
        <dbReference type="Pfam" id="PF13407"/>
    </source>
</evidence>
<reference evidence="5" key="1">
    <citation type="submission" date="2022-02" db="EMBL/GenBank/DDBJ databases">
        <title>Halalkalibacter sp. nov. isolated from Lonar Lake, India.</title>
        <authorList>
            <person name="Joshi A."/>
            <person name="Thite S."/>
            <person name="Lodha T."/>
        </authorList>
    </citation>
    <scope>NUCLEOTIDE SEQUENCE</scope>
    <source>
        <strain evidence="5">MEB205</strain>
    </source>
</reference>
<accession>A0A9X2CRN4</accession>
<dbReference type="InterPro" id="IPR025997">
    <property type="entry name" value="SBP_2_dom"/>
</dbReference>
<sequence length="315" mass="34327">MLKNRFLLLYLLVVAITLVFFLSKAIGNEKPTIVVVIKDLDTQYFQLLKAGAEKGFQDFGVNGKVIAPSVDSEEVLQKYMLHNTLEQNPDALIVAPLNSNVIPILKEFQKKSIPVLLVDSDESWENKTSYIGTNNFELGRVGGMLLASQLQPGDRVAIIAGNMSHPISADRVNGAKKSLEDIGIGIAVEKIGLPNETNVVKEVTETILYNHPDVKGVLAVTDIMALGAFESLKEQGLHMPVIGADGINDMIELVEEGELPGTVAQNPYDMGYLSVEAAMKVINGEKVESNIDSGVDIIIKGNAQQRLDFQKKLLD</sequence>
<dbReference type="GO" id="GO:0030313">
    <property type="term" value="C:cell envelope"/>
    <property type="evidence" value="ECO:0007669"/>
    <property type="project" value="UniProtKB-SubCell"/>
</dbReference>
<dbReference type="PANTHER" id="PTHR46847:SF1">
    <property type="entry name" value="D-ALLOSE-BINDING PERIPLASMIC PROTEIN-RELATED"/>
    <property type="match status" value="1"/>
</dbReference>
<protein>
    <submittedName>
        <fullName evidence="5">Sugar ABC transporter substrate-binding protein</fullName>
    </submittedName>
</protein>
<comment type="subcellular location">
    <subcellularLocation>
        <location evidence="1">Cell envelope</location>
    </subcellularLocation>
</comment>
<dbReference type="CDD" id="cd01536">
    <property type="entry name" value="PBP1_ABC_sugar_binding-like"/>
    <property type="match status" value="1"/>
</dbReference>
<dbReference type="Pfam" id="PF13407">
    <property type="entry name" value="Peripla_BP_4"/>
    <property type="match status" value="1"/>
</dbReference>
<keyword evidence="3" id="KW-0732">Signal</keyword>
<evidence type="ECO:0000313" key="5">
    <source>
        <dbReference type="EMBL" id="MCL7746639.1"/>
    </source>
</evidence>
<evidence type="ECO:0000256" key="2">
    <source>
        <dbReference type="ARBA" id="ARBA00007639"/>
    </source>
</evidence>
<evidence type="ECO:0000256" key="3">
    <source>
        <dbReference type="ARBA" id="ARBA00022729"/>
    </source>
</evidence>
<comment type="similarity">
    <text evidence="2">Belongs to the bacterial solute-binding protein 2 family.</text>
</comment>
<keyword evidence="6" id="KW-1185">Reference proteome</keyword>
<evidence type="ECO:0000256" key="1">
    <source>
        <dbReference type="ARBA" id="ARBA00004196"/>
    </source>
</evidence>
<dbReference type="Gene3D" id="3.40.50.2300">
    <property type="match status" value="2"/>
</dbReference>
<organism evidence="5 6">
    <name type="scientific">Halalkalibacter alkaliphilus</name>
    <dbReference type="NCBI Taxonomy" id="2917993"/>
    <lineage>
        <taxon>Bacteria</taxon>
        <taxon>Bacillati</taxon>
        <taxon>Bacillota</taxon>
        <taxon>Bacilli</taxon>
        <taxon>Bacillales</taxon>
        <taxon>Bacillaceae</taxon>
        <taxon>Halalkalibacter</taxon>
    </lineage>
</organism>
<feature type="domain" description="Periplasmic binding protein" evidence="4">
    <location>
        <begin position="33"/>
        <end position="286"/>
    </location>
</feature>